<accession>A0A5J4ND99</accession>
<feature type="region of interest" description="Disordered" evidence="5">
    <location>
        <begin position="69"/>
        <end position="128"/>
    </location>
</feature>
<dbReference type="SMART" id="SM00154">
    <property type="entry name" value="ZnF_AN1"/>
    <property type="match status" value="1"/>
</dbReference>
<evidence type="ECO:0000256" key="1">
    <source>
        <dbReference type="ARBA" id="ARBA00022723"/>
    </source>
</evidence>
<dbReference type="PANTHER" id="PTHR10634:SF67">
    <property type="entry name" value="AN1-TYPE ZINC FINGER PROTEIN 3"/>
    <property type="match status" value="1"/>
</dbReference>
<dbReference type="SMART" id="SM00259">
    <property type="entry name" value="ZnF_A20"/>
    <property type="match status" value="1"/>
</dbReference>
<proteinExistence type="predicted"/>
<keyword evidence="2 4" id="KW-0863">Zinc-finger</keyword>
<evidence type="ECO:0000313" key="9">
    <source>
        <dbReference type="Proteomes" id="UP000324629"/>
    </source>
</evidence>
<dbReference type="InterPro" id="IPR050652">
    <property type="entry name" value="AN1_A20_ZnFinger"/>
</dbReference>
<dbReference type="AlphaFoldDB" id="A0A5J4ND99"/>
<evidence type="ECO:0000256" key="4">
    <source>
        <dbReference type="PROSITE-ProRule" id="PRU00449"/>
    </source>
</evidence>
<dbReference type="PANTHER" id="PTHR10634">
    <property type="entry name" value="AN1-TYPE ZINC FINGER PROTEIN"/>
    <property type="match status" value="1"/>
</dbReference>
<keyword evidence="9" id="KW-1185">Reference proteome</keyword>
<evidence type="ECO:0000259" key="6">
    <source>
        <dbReference type="PROSITE" id="PS51036"/>
    </source>
</evidence>
<name>A0A5J4ND99_9TREM</name>
<feature type="compositionally biased region" description="Low complexity" evidence="5">
    <location>
        <begin position="80"/>
        <end position="99"/>
    </location>
</feature>
<dbReference type="InterPro" id="IPR035896">
    <property type="entry name" value="AN1-like_Znf"/>
</dbReference>
<dbReference type="PROSITE" id="PS51036">
    <property type="entry name" value="ZF_A20"/>
    <property type="match status" value="1"/>
</dbReference>
<dbReference type="Pfam" id="PF01754">
    <property type="entry name" value="zf-A20"/>
    <property type="match status" value="1"/>
</dbReference>
<dbReference type="Pfam" id="PF01428">
    <property type="entry name" value="zf-AN1"/>
    <property type="match status" value="1"/>
</dbReference>
<keyword evidence="3" id="KW-0862">Zinc</keyword>
<feature type="domain" description="A20-type" evidence="6">
    <location>
        <begin position="12"/>
        <end position="46"/>
    </location>
</feature>
<dbReference type="Proteomes" id="UP000324629">
    <property type="component" value="Unassembled WGS sequence"/>
</dbReference>
<keyword evidence="1" id="KW-0479">Metal-binding</keyword>
<gene>
    <name evidence="8" type="ORF">DEA37_0000367</name>
</gene>
<dbReference type="SUPFAM" id="SSF118310">
    <property type="entry name" value="AN1-like Zinc finger"/>
    <property type="match status" value="1"/>
</dbReference>
<evidence type="ECO:0000256" key="5">
    <source>
        <dbReference type="SAM" id="MobiDB-lite"/>
    </source>
</evidence>
<reference evidence="8 9" key="1">
    <citation type="journal article" date="2019" name="Gigascience">
        <title>Whole-genome sequence of the oriental lung fluke Paragonimus westermani.</title>
        <authorList>
            <person name="Oey H."/>
            <person name="Zakrzewski M."/>
            <person name="Narain K."/>
            <person name="Devi K.R."/>
            <person name="Agatsuma T."/>
            <person name="Nawaratna S."/>
            <person name="Gobert G.N."/>
            <person name="Jones M.K."/>
            <person name="Ragan M.A."/>
            <person name="McManus D.P."/>
            <person name="Krause L."/>
        </authorList>
    </citation>
    <scope>NUCLEOTIDE SEQUENCE [LARGE SCALE GENOMIC DNA]</scope>
    <source>
        <strain evidence="8 9">IND2009</strain>
    </source>
</reference>
<dbReference type="PROSITE" id="PS51039">
    <property type="entry name" value="ZF_AN1"/>
    <property type="match status" value="1"/>
</dbReference>
<evidence type="ECO:0008006" key="10">
    <source>
        <dbReference type="Google" id="ProtNLM"/>
    </source>
</evidence>
<evidence type="ECO:0000259" key="7">
    <source>
        <dbReference type="PROSITE" id="PS51039"/>
    </source>
</evidence>
<sequence>MNNETPDLKNKAEAQNLCKRGCGFYGSVQFRDMCSKCYQEQLKNEASGLPPSMVLTTAARDINDTTHSNCASASSRLDHPASSSTPTSSSSTLSASSLTMRTGSDGPIMSHMSRTLKRRAPSTPMSSSTEILSGFSCRCNGLFCSLHRYSDQHECNFDYQAHGRLELAKANPEVRCPKIRKI</sequence>
<evidence type="ECO:0000256" key="3">
    <source>
        <dbReference type="ARBA" id="ARBA00022833"/>
    </source>
</evidence>
<dbReference type="GO" id="GO:0008270">
    <property type="term" value="F:zinc ion binding"/>
    <property type="evidence" value="ECO:0007669"/>
    <property type="project" value="UniProtKB-KW"/>
</dbReference>
<protein>
    <recommendedName>
        <fullName evidence="10">A20-type domain-containing protein</fullName>
    </recommendedName>
</protein>
<comment type="caution">
    <text evidence="8">The sequence shown here is derived from an EMBL/GenBank/DDBJ whole genome shotgun (WGS) entry which is preliminary data.</text>
</comment>
<evidence type="ECO:0000256" key="2">
    <source>
        <dbReference type="ARBA" id="ARBA00022771"/>
    </source>
</evidence>
<evidence type="ECO:0000313" key="8">
    <source>
        <dbReference type="EMBL" id="KAA3673239.1"/>
    </source>
</evidence>
<organism evidence="8 9">
    <name type="scientific">Paragonimus westermani</name>
    <dbReference type="NCBI Taxonomy" id="34504"/>
    <lineage>
        <taxon>Eukaryota</taxon>
        <taxon>Metazoa</taxon>
        <taxon>Spiralia</taxon>
        <taxon>Lophotrochozoa</taxon>
        <taxon>Platyhelminthes</taxon>
        <taxon>Trematoda</taxon>
        <taxon>Digenea</taxon>
        <taxon>Plagiorchiida</taxon>
        <taxon>Troglotremata</taxon>
        <taxon>Troglotrematidae</taxon>
        <taxon>Paragonimus</taxon>
    </lineage>
</organism>
<dbReference type="Gene3D" id="4.10.1110.10">
    <property type="entry name" value="AN1-like Zinc finger"/>
    <property type="match status" value="1"/>
</dbReference>
<feature type="domain" description="AN1-type" evidence="7">
    <location>
        <begin position="115"/>
        <end position="163"/>
    </location>
</feature>
<dbReference type="GO" id="GO:0003677">
    <property type="term" value="F:DNA binding"/>
    <property type="evidence" value="ECO:0007669"/>
    <property type="project" value="InterPro"/>
</dbReference>
<dbReference type="InterPro" id="IPR002653">
    <property type="entry name" value="Znf_A20"/>
</dbReference>
<dbReference type="SUPFAM" id="SSF57716">
    <property type="entry name" value="Glucocorticoid receptor-like (DNA-binding domain)"/>
    <property type="match status" value="1"/>
</dbReference>
<dbReference type="InterPro" id="IPR000058">
    <property type="entry name" value="Znf_AN1"/>
</dbReference>
<dbReference type="EMBL" id="QNGE01004083">
    <property type="protein sequence ID" value="KAA3673239.1"/>
    <property type="molecule type" value="Genomic_DNA"/>
</dbReference>
<dbReference type="Gene3D" id="1.20.5.4770">
    <property type="match status" value="1"/>
</dbReference>